<comment type="subunit">
    <text evidence="6">HflC and HflK may interact to form a multimeric complex.</text>
</comment>
<reference evidence="9 10" key="1">
    <citation type="journal article" date="2018" name="Microbiome">
        <title>Fine metagenomic profile of the Mediterranean stratified and mixed water columns revealed by assembly and recruitment.</title>
        <authorList>
            <person name="Haro-Moreno J.M."/>
            <person name="Lopez-Perez M."/>
            <person name="De La Torre J.R."/>
            <person name="Picazo A."/>
            <person name="Camacho A."/>
            <person name="Rodriguez-Valera F."/>
        </authorList>
    </citation>
    <scope>NUCLEOTIDE SEQUENCE [LARGE SCALE GENOMIC DNA]</scope>
    <source>
        <strain evidence="9">MED-G57</strain>
    </source>
</reference>
<dbReference type="GO" id="GO:0016020">
    <property type="term" value="C:membrane"/>
    <property type="evidence" value="ECO:0007669"/>
    <property type="project" value="UniProtKB-SubCell"/>
</dbReference>
<evidence type="ECO:0000256" key="6">
    <source>
        <dbReference type="RuleBase" id="RU364113"/>
    </source>
</evidence>
<dbReference type="AlphaFoldDB" id="A0A368DNX0"/>
<dbReference type="EMBL" id="QOQD01000007">
    <property type="protein sequence ID" value="RCL73354.1"/>
    <property type="molecule type" value="Genomic_DNA"/>
</dbReference>
<dbReference type="CDD" id="cd03404">
    <property type="entry name" value="SPFH_HflK"/>
    <property type="match status" value="1"/>
</dbReference>
<dbReference type="SMART" id="SM00244">
    <property type="entry name" value="PHB"/>
    <property type="match status" value="1"/>
</dbReference>
<dbReference type="GO" id="GO:0006508">
    <property type="term" value="P:proteolysis"/>
    <property type="evidence" value="ECO:0007669"/>
    <property type="project" value="UniProtKB-KW"/>
</dbReference>
<keyword evidence="9" id="KW-0645">Protease</keyword>
<organism evidence="9 10">
    <name type="scientific">PS1 clade bacterium</name>
    <dbReference type="NCBI Taxonomy" id="2175152"/>
    <lineage>
        <taxon>Bacteria</taxon>
        <taxon>Pseudomonadati</taxon>
        <taxon>Pseudomonadota</taxon>
        <taxon>Alphaproteobacteria</taxon>
        <taxon>PS1 clade</taxon>
    </lineage>
</organism>
<evidence type="ECO:0000256" key="2">
    <source>
        <dbReference type="ARBA" id="ARBA00006971"/>
    </source>
</evidence>
<dbReference type="SUPFAM" id="SSF117892">
    <property type="entry name" value="Band 7/SPFH domain"/>
    <property type="match status" value="1"/>
</dbReference>
<dbReference type="InterPro" id="IPR010201">
    <property type="entry name" value="HflK"/>
</dbReference>
<protein>
    <recommendedName>
        <fullName evidence="6">Protein HflK</fullName>
    </recommendedName>
</protein>
<proteinExistence type="inferred from homology"/>
<accession>A0A368DNX0</accession>
<keyword evidence="3 6" id="KW-0812">Transmembrane</keyword>
<evidence type="ECO:0000259" key="8">
    <source>
        <dbReference type="SMART" id="SM00244"/>
    </source>
</evidence>
<gene>
    <name evidence="9" type="primary">hflK</name>
    <name evidence="9" type="ORF">DBW71_03640</name>
</gene>
<feature type="region of interest" description="Disordered" evidence="7">
    <location>
        <begin position="1"/>
        <end position="21"/>
    </location>
</feature>
<dbReference type="InterPro" id="IPR036013">
    <property type="entry name" value="Band_7/SPFH_dom_sf"/>
</dbReference>
<feature type="transmembrane region" description="Helical" evidence="6">
    <location>
        <begin position="55"/>
        <end position="74"/>
    </location>
</feature>
<dbReference type="Proteomes" id="UP000253570">
    <property type="component" value="Unassembled WGS sequence"/>
</dbReference>
<dbReference type="GO" id="GO:0008233">
    <property type="term" value="F:peptidase activity"/>
    <property type="evidence" value="ECO:0007669"/>
    <property type="project" value="UniProtKB-KW"/>
</dbReference>
<evidence type="ECO:0000256" key="5">
    <source>
        <dbReference type="ARBA" id="ARBA00023136"/>
    </source>
</evidence>
<evidence type="ECO:0000256" key="3">
    <source>
        <dbReference type="ARBA" id="ARBA00022692"/>
    </source>
</evidence>
<feature type="compositionally biased region" description="Low complexity" evidence="7">
    <location>
        <begin position="1"/>
        <end position="11"/>
    </location>
</feature>
<dbReference type="InterPro" id="IPR001107">
    <property type="entry name" value="Band_7"/>
</dbReference>
<dbReference type="PANTHER" id="PTHR43327">
    <property type="entry name" value="STOMATIN-LIKE PROTEIN 2, MITOCHONDRIAL"/>
    <property type="match status" value="1"/>
</dbReference>
<sequence>MSWDNDNNNGPWGRGPRGGGNFDNKDLDKLLSSLRNSFGRFSSKTPDGKINKKNWLLFILIAIAIWGATGVYRVQPDEQGIVLRFGEYIRSTPDGLHYHLPFPIENVLKPKVTRENQVEVGIRTSSQSSIGRGSIGRDVPEESLMLTGDENIVDVDFSVQWVISDAADYLFNIQNQESTVKAVAESAMREVIGSSDLEQILTGGREKNEQAVRDLMQKTLDEYEAGILVRRVQLQKVDPPAAVIDAFRDVQAARADQERLRNEAEAYTNRIIPAARGESAQLIQAAEAYRDTVVADAEGQAARFNSVYEEYKKAPEVTRQRMYLETIERVYGGMDKIIIDQDDEGNNSGVVPYLPLDQLQKRQDNEEIQ</sequence>
<feature type="domain" description="Band 7" evidence="8">
    <location>
        <begin position="69"/>
        <end position="251"/>
    </location>
</feature>
<comment type="similarity">
    <text evidence="2 6">Belongs to the band 7/mec-2 family. HflK subfamily.</text>
</comment>
<dbReference type="InterPro" id="IPR050710">
    <property type="entry name" value="Band7/mec-2_domain"/>
</dbReference>
<feature type="compositionally biased region" description="Gly residues" evidence="7">
    <location>
        <begin position="12"/>
        <end position="21"/>
    </location>
</feature>
<keyword evidence="5 6" id="KW-0472">Membrane</keyword>
<evidence type="ECO:0000313" key="10">
    <source>
        <dbReference type="Proteomes" id="UP000253570"/>
    </source>
</evidence>
<dbReference type="Gene3D" id="3.30.479.30">
    <property type="entry name" value="Band 7 domain"/>
    <property type="match status" value="1"/>
</dbReference>
<comment type="caution">
    <text evidence="9">The sequence shown here is derived from an EMBL/GenBank/DDBJ whole genome shotgun (WGS) entry which is preliminary data.</text>
</comment>
<evidence type="ECO:0000256" key="7">
    <source>
        <dbReference type="SAM" id="MobiDB-lite"/>
    </source>
</evidence>
<evidence type="ECO:0000313" key="9">
    <source>
        <dbReference type="EMBL" id="RCL73354.1"/>
    </source>
</evidence>
<keyword evidence="4 6" id="KW-1133">Transmembrane helix</keyword>
<dbReference type="NCBIfam" id="TIGR01933">
    <property type="entry name" value="hflK"/>
    <property type="match status" value="1"/>
</dbReference>
<comment type="subcellular location">
    <subcellularLocation>
        <location evidence="1">Membrane</location>
        <topology evidence="1">Single-pass membrane protein</topology>
    </subcellularLocation>
</comment>
<dbReference type="PANTHER" id="PTHR43327:SF2">
    <property type="entry name" value="MODULATOR OF FTSH PROTEASE HFLK"/>
    <property type="match status" value="1"/>
</dbReference>
<evidence type="ECO:0000256" key="4">
    <source>
        <dbReference type="ARBA" id="ARBA00022989"/>
    </source>
</evidence>
<name>A0A368DNX0_9PROT</name>
<keyword evidence="9" id="KW-0378">Hydrolase</keyword>
<dbReference type="Pfam" id="PF01145">
    <property type="entry name" value="Band_7"/>
    <property type="match status" value="1"/>
</dbReference>
<evidence type="ECO:0000256" key="1">
    <source>
        <dbReference type="ARBA" id="ARBA00004167"/>
    </source>
</evidence>
<comment type="function">
    <text evidence="6">HflC and HflK could encode or regulate a protease.</text>
</comment>